<proteinExistence type="predicted"/>
<evidence type="ECO:0000313" key="1">
    <source>
        <dbReference type="EMBL" id="MLU15547.1"/>
    </source>
</evidence>
<protein>
    <submittedName>
        <fullName evidence="1">Uncharacterized protein</fullName>
    </submittedName>
</protein>
<dbReference type="EMBL" id="RVGV01000203">
    <property type="protein sequence ID" value="MLU15547.1"/>
    <property type="molecule type" value="Genomic_DNA"/>
</dbReference>
<name>A0A3R0XN49_SHIDY</name>
<dbReference type="AlphaFoldDB" id="A0A3R0XN49"/>
<gene>
    <name evidence="1" type="ORF">DRW31_26075</name>
</gene>
<comment type="caution">
    <text evidence="1">The sequence shown here is derived from an EMBL/GenBank/DDBJ whole genome shotgun (WGS) entry which is preliminary data.</text>
</comment>
<reference evidence="1" key="1">
    <citation type="submission" date="2018-07" db="EMBL/GenBank/DDBJ databases">
        <authorList>
            <person name="Ashton P.M."/>
            <person name="Dallman T."/>
            <person name="Nair S."/>
            <person name="De Pinna E."/>
            <person name="Peters T."/>
            <person name="Grant K."/>
        </authorList>
    </citation>
    <scope>NUCLEOTIDE SEQUENCE [LARGE SCALE GENOMIC DNA]</scope>
    <source>
        <strain evidence="1">561031</strain>
    </source>
</reference>
<organism evidence="1">
    <name type="scientific">Shigella dysenteriae</name>
    <dbReference type="NCBI Taxonomy" id="622"/>
    <lineage>
        <taxon>Bacteria</taxon>
        <taxon>Pseudomonadati</taxon>
        <taxon>Pseudomonadota</taxon>
        <taxon>Gammaproteobacteria</taxon>
        <taxon>Enterobacterales</taxon>
        <taxon>Enterobacteriaceae</taxon>
        <taxon>Shigella</taxon>
    </lineage>
</organism>
<accession>A0A3R0XN49</accession>
<dbReference type="Proteomes" id="UP000839527">
    <property type="component" value="Unassembled WGS sequence"/>
</dbReference>
<sequence length="51" mass="5785">MYHHKGILFQATRILQSPEGVSLRLLKHWLAITRRRPSQTAGTLAGRKSDS</sequence>